<evidence type="ECO:0000256" key="2">
    <source>
        <dbReference type="PIRSR" id="PIRSR620019-2"/>
    </source>
</evidence>
<keyword evidence="5" id="KW-1185">Reference proteome</keyword>
<dbReference type="CDD" id="cd03360">
    <property type="entry name" value="LbH_AT_putative"/>
    <property type="match status" value="1"/>
</dbReference>
<dbReference type="STRING" id="886293.Sinac_2455"/>
<feature type="binding site" evidence="2">
    <location>
        <position position="72"/>
    </location>
    <ligand>
        <name>substrate</name>
    </ligand>
</feature>
<dbReference type="Pfam" id="PF00132">
    <property type="entry name" value="Hexapep"/>
    <property type="match status" value="2"/>
</dbReference>
<dbReference type="InterPro" id="IPR001451">
    <property type="entry name" value="Hexapep"/>
</dbReference>
<proteinExistence type="inferred from homology"/>
<keyword evidence="4" id="KW-0012">Acyltransferase</keyword>
<dbReference type="OrthoDB" id="9801456at2"/>
<reference evidence="4 5" key="1">
    <citation type="submission" date="2012-02" db="EMBL/GenBank/DDBJ databases">
        <title>Complete sequence of chromosome of Singulisphaera acidiphila DSM 18658.</title>
        <authorList>
            <consortium name="US DOE Joint Genome Institute (JGI-PGF)"/>
            <person name="Lucas S."/>
            <person name="Copeland A."/>
            <person name="Lapidus A."/>
            <person name="Glavina del Rio T."/>
            <person name="Dalin E."/>
            <person name="Tice H."/>
            <person name="Bruce D."/>
            <person name="Goodwin L."/>
            <person name="Pitluck S."/>
            <person name="Peters L."/>
            <person name="Ovchinnikova G."/>
            <person name="Chertkov O."/>
            <person name="Kyrpides N."/>
            <person name="Mavromatis K."/>
            <person name="Ivanova N."/>
            <person name="Brettin T."/>
            <person name="Detter J.C."/>
            <person name="Han C."/>
            <person name="Larimer F."/>
            <person name="Land M."/>
            <person name="Hauser L."/>
            <person name="Markowitz V."/>
            <person name="Cheng J.-F."/>
            <person name="Hugenholtz P."/>
            <person name="Woyke T."/>
            <person name="Wu D."/>
            <person name="Tindall B."/>
            <person name="Pomrenke H."/>
            <person name="Brambilla E."/>
            <person name="Klenk H.-P."/>
            <person name="Eisen J.A."/>
        </authorList>
    </citation>
    <scope>NUCLEOTIDE SEQUENCE [LARGE SCALE GENOMIC DNA]</scope>
    <source>
        <strain evidence="5">ATCC BAA-1392 / DSM 18658 / VKM B-2454 / MOB10</strain>
    </source>
</reference>
<dbReference type="SUPFAM" id="SSF51161">
    <property type="entry name" value="Trimeric LpxA-like enzymes"/>
    <property type="match status" value="1"/>
</dbReference>
<dbReference type="Proteomes" id="UP000010798">
    <property type="component" value="Chromosome"/>
</dbReference>
<accession>L0DD26</accession>
<protein>
    <submittedName>
        <fullName evidence="4">Sugar O-acyltransferase, sialic acid O-acetyltransferase NeuD family</fullName>
    </submittedName>
</protein>
<comment type="similarity">
    <text evidence="1">Belongs to the transferase hexapeptide repeat family.</text>
</comment>
<dbReference type="InterPro" id="IPR011004">
    <property type="entry name" value="Trimer_LpxA-like_sf"/>
</dbReference>
<name>L0DD26_SINAD</name>
<evidence type="ECO:0000259" key="3">
    <source>
        <dbReference type="Pfam" id="PF17836"/>
    </source>
</evidence>
<keyword evidence="4" id="KW-0808">Transferase</keyword>
<dbReference type="AlphaFoldDB" id="L0DD26"/>
<dbReference type="EMBL" id="CP003364">
    <property type="protein sequence ID" value="AGA26765.1"/>
    <property type="molecule type" value="Genomic_DNA"/>
</dbReference>
<dbReference type="Gene3D" id="3.40.50.20">
    <property type="match status" value="1"/>
</dbReference>
<dbReference type="InterPro" id="IPR041561">
    <property type="entry name" value="PglD_N"/>
</dbReference>
<gene>
    <name evidence="4" type="ordered locus">Sinac_2455</name>
</gene>
<evidence type="ECO:0000313" key="4">
    <source>
        <dbReference type="EMBL" id="AGA26765.1"/>
    </source>
</evidence>
<dbReference type="RefSeq" id="WP_015245917.1">
    <property type="nucleotide sequence ID" value="NC_019892.1"/>
</dbReference>
<dbReference type="Pfam" id="PF17836">
    <property type="entry name" value="PglD_N"/>
    <property type="match status" value="1"/>
</dbReference>
<dbReference type="NCBIfam" id="TIGR03570">
    <property type="entry name" value="NeuD_NnaD"/>
    <property type="match status" value="1"/>
</dbReference>
<dbReference type="PANTHER" id="PTHR43300">
    <property type="entry name" value="ACETYLTRANSFERASE"/>
    <property type="match status" value="1"/>
</dbReference>
<dbReference type="KEGG" id="saci:Sinac_2455"/>
<dbReference type="GO" id="GO:0016746">
    <property type="term" value="F:acyltransferase activity"/>
    <property type="evidence" value="ECO:0007669"/>
    <property type="project" value="UniProtKB-KW"/>
</dbReference>
<dbReference type="PANTHER" id="PTHR43300:SF7">
    <property type="entry name" value="UDP-N-ACETYLBACILLOSAMINE N-ACETYLTRANSFERASE"/>
    <property type="match status" value="1"/>
</dbReference>
<evidence type="ECO:0000256" key="1">
    <source>
        <dbReference type="ARBA" id="ARBA00007274"/>
    </source>
</evidence>
<dbReference type="eggNOG" id="COG0110">
    <property type="taxonomic scope" value="Bacteria"/>
</dbReference>
<evidence type="ECO:0000313" key="5">
    <source>
        <dbReference type="Proteomes" id="UP000010798"/>
    </source>
</evidence>
<dbReference type="HOGENOM" id="CLU_081811_1_2_0"/>
<feature type="domain" description="PglD N-terminal" evidence="3">
    <location>
        <begin position="5"/>
        <end position="76"/>
    </location>
</feature>
<organism evidence="4 5">
    <name type="scientific">Singulisphaera acidiphila (strain ATCC BAA-1392 / DSM 18658 / VKM B-2454 / MOB10)</name>
    <dbReference type="NCBI Taxonomy" id="886293"/>
    <lineage>
        <taxon>Bacteria</taxon>
        <taxon>Pseudomonadati</taxon>
        <taxon>Planctomycetota</taxon>
        <taxon>Planctomycetia</taxon>
        <taxon>Isosphaerales</taxon>
        <taxon>Isosphaeraceae</taxon>
        <taxon>Singulisphaera</taxon>
    </lineage>
</organism>
<dbReference type="InterPro" id="IPR050179">
    <property type="entry name" value="Trans_hexapeptide_repeat"/>
</dbReference>
<sequence>MSLPLVILGTGGSVYDVLDIIESINAIAPSWEVIGFLDDARPAGTWHLDLEILGPLDEADLMHGHTFVNAIGSDKTFRRLPRILASTGLTADRYPTLVHPAASVSSRARLGQGVTVNYGVSVGGGATIGNHVILCPGCIVGHNTTIGDYSIVAPGAVISGSVQVGRNCYIGASAVLRQQLRIGDGSLIGMGAVVVRDFTAGSIVVGNPARPLPHADFLSFSAVSEARR</sequence>
<dbReference type="Gene3D" id="2.160.10.10">
    <property type="entry name" value="Hexapeptide repeat proteins"/>
    <property type="match status" value="2"/>
</dbReference>
<dbReference type="InterPro" id="IPR020019">
    <property type="entry name" value="AcTrfase_PglD-like"/>
</dbReference>